<proteinExistence type="predicted"/>
<reference evidence="1" key="1">
    <citation type="submission" date="2016-05" db="EMBL/GenBank/DDBJ databases">
        <authorList>
            <person name="Lavstsen T."/>
            <person name="Jespersen J.S."/>
        </authorList>
    </citation>
    <scope>NUCLEOTIDE SEQUENCE</scope>
    <source>
        <tissue evidence="1">Brain</tissue>
    </source>
</reference>
<evidence type="ECO:0000313" key="1">
    <source>
        <dbReference type="EMBL" id="SBQ83612.1"/>
    </source>
</evidence>
<accession>A0A1A8HJI5</accession>
<protein>
    <submittedName>
        <fullName evidence="1">Uncharacterized protein</fullName>
    </submittedName>
</protein>
<dbReference type="AlphaFoldDB" id="A0A1A8HJI5"/>
<name>A0A1A8HJI5_9TELE</name>
<sequence>SCRVTQNNRFLVKFSDDTVLMSLLSGSEMNHGPALSDFIEWCGKCYPKSLVEWWRWLRSTDILVLGSTTSCGRRFYVPPRKTNRFANSFVPSAIELLNSEPGRAAK</sequence>
<reference evidence="1" key="2">
    <citation type="submission" date="2016-06" db="EMBL/GenBank/DDBJ databases">
        <title>The genome of a short-lived fish provides insights into sex chromosome evolution and the genetic control of aging.</title>
        <authorList>
            <person name="Reichwald K."/>
            <person name="Felder M."/>
            <person name="Petzold A."/>
            <person name="Koch P."/>
            <person name="Groth M."/>
            <person name="Platzer M."/>
        </authorList>
    </citation>
    <scope>NUCLEOTIDE SEQUENCE</scope>
    <source>
        <tissue evidence="1">Brain</tissue>
    </source>
</reference>
<organism evidence="1">
    <name type="scientific">Nothobranchius korthausae</name>
    <dbReference type="NCBI Taxonomy" id="1143690"/>
    <lineage>
        <taxon>Eukaryota</taxon>
        <taxon>Metazoa</taxon>
        <taxon>Chordata</taxon>
        <taxon>Craniata</taxon>
        <taxon>Vertebrata</taxon>
        <taxon>Euteleostomi</taxon>
        <taxon>Actinopterygii</taxon>
        <taxon>Neopterygii</taxon>
        <taxon>Teleostei</taxon>
        <taxon>Neoteleostei</taxon>
        <taxon>Acanthomorphata</taxon>
        <taxon>Ovalentaria</taxon>
        <taxon>Atherinomorphae</taxon>
        <taxon>Cyprinodontiformes</taxon>
        <taxon>Nothobranchiidae</taxon>
        <taxon>Nothobranchius</taxon>
    </lineage>
</organism>
<dbReference type="EMBL" id="HAEC01015391">
    <property type="protein sequence ID" value="SBQ83612.1"/>
    <property type="molecule type" value="Transcribed_RNA"/>
</dbReference>
<feature type="non-terminal residue" evidence="1">
    <location>
        <position position="1"/>
    </location>
</feature>
<gene>
    <name evidence="1" type="primary">CR392001.1</name>
</gene>